<comment type="caution">
    <text evidence="1">The sequence shown here is derived from an EMBL/GenBank/DDBJ whole genome shotgun (WGS) entry which is preliminary data.</text>
</comment>
<protein>
    <recommendedName>
        <fullName evidence="3">YqaJ viral recombinase domain-containing protein</fullName>
    </recommendedName>
</protein>
<dbReference type="Gene3D" id="3.90.320.10">
    <property type="match status" value="1"/>
</dbReference>
<evidence type="ECO:0000313" key="1">
    <source>
        <dbReference type="EMBL" id="KGA93852.1"/>
    </source>
</evidence>
<sequence length="420" mass="47796">MPLKDIRTIVNLLKELPQAKYFWPGAMERWADRVVHRDDSGMPPERLVKRLGGLTGTQTGPIVGAARGEGDPFNETPERLVREKLLIDLPIDQTGDMRRGIGLEPVLKEMYLGKSRSVSHVAALDAIRNYGGSAEHPWLLGTPDEISVDYIGGKIFLLDYKCPYQPPKPEDIPFRYRAQLHHYRIIAKRIGIVPDEMGLVELDLKEWVPRFFPIEYDEKIEKDILEYGSMLWYDYILKGVIPPGPEKKRLDLQELEPAFERLSALKAIADSADRAFKDTKEDIAAVVHTRSPFFQGSLQAGKFLSISAKSEIDTENAIHYLCSQGYDPSSFYSPKKGKSGLDSEKMLDELVKLGKDPEEFRKKEPDPEKILEALRKNGISPETFAFPPDLTIRPSKTFETLREFGQNLIDETVRRKKITR</sequence>
<dbReference type="RefSeq" id="WP_036082512.1">
    <property type="nucleotide sequence ID" value="NZ_JPGK01000005.1"/>
</dbReference>
<dbReference type="Proteomes" id="UP000029452">
    <property type="component" value="Unassembled WGS sequence"/>
</dbReference>
<dbReference type="PATRIC" id="fig|178606.4.peg.1568"/>
<evidence type="ECO:0008006" key="3">
    <source>
        <dbReference type="Google" id="ProtNLM"/>
    </source>
</evidence>
<evidence type="ECO:0000313" key="2">
    <source>
        <dbReference type="Proteomes" id="UP000029452"/>
    </source>
</evidence>
<dbReference type="InterPro" id="IPR011604">
    <property type="entry name" value="PDDEXK-like_dom_sf"/>
</dbReference>
<dbReference type="EMBL" id="JPGK01000005">
    <property type="protein sequence ID" value="KGA93852.1"/>
    <property type="molecule type" value="Genomic_DNA"/>
</dbReference>
<dbReference type="SUPFAM" id="SSF52980">
    <property type="entry name" value="Restriction endonuclease-like"/>
    <property type="match status" value="1"/>
</dbReference>
<reference evidence="1 2" key="1">
    <citation type="submission" date="2014-06" db="EMBL/GenBank/DDBJ databases">
        <title>Draft genome sequence of iron oxidizing acidophile Leptospirillum ferriphilum DSM14647.</title>
        <authorList>
            <person name="Cardenas J.P."/>
            <person name="Lazcano M."/>
            <person name="Ossandon F.J."/>
            <person name="Corbett M."/>
            <person name="Holmes D.S."/>
            <person name="Watkin E."/>
        </authorList>
    </citation>
    <scope>NUCLEOTIDE SEQUENCE [LARGE SCALE GENOMIC DNA]</scope>
    <source>
        <strain evidence="1 2">DSM 14647</strain>
    </source>
</reference>
<gene>
    <name evidence="1" type="ORF">LptCag_1562</name>
</gene>
<organism evidence="1 2">
    <name type="scientific">Leptospirillum ferriphilum</name>
    <dbReference type="NCBI Taxonomy" id="178606"/>
    <lineage>
        <taxon>Bacteria</taxon>
        <taxon>Pseudomonadati</taxon>
        <taxon>Nitrospirota</taxon>
        <taxon>Nitrospiria</taxon>
        <taxon>Nitrospirales</taxon>
        <taxon>Nitrospiraceae</taxon>
        <taxon>Leptospirillum</taxon>
    </lineage>
</organism>
<proteinExistence type="predicted"/>
<name>A0A094WDZ0_9BACT</name>
<dbReference type="InterPro" id="IPR011335">
    <property type="entry name" value="Restrct_endonuc-II-like"/>
</dbReference>
<dbReference type="OrthoDB" id="1245848at2"/>
<dbReference type="AlphaFoldDB" id="A0A094WDZ0"/>
<accession>A0A094WDZ0</accession>